<dbReference type="Proteomes" id="UP001604336">
    <property type="component" value="Unassembled WGS sequence"/>
</dbReference>
<accession>A0ABD1RSW8</accession>
<feature type="region of interest" description="Disordered" evidence="1">
    <location>
        <begin position="80"/>
        <end position="104"/>
    </location>
</feature>
<evidence type="ECO:0000256" key="1">
    <source>
        <dbReference type="SAM" id="MobiDB-lite"/>
    </source>
</evidence>
<proteinExistence type="predicted"/>
<comment type="caution">
    <text evidence="2">The sequence shown here is derived from an EMBL/GenBank/DDBJ whole genome shotgun (WGS) entry which is preliminary data.</text>
</comment>
<evidence type="ECO:0000313" key="2">
    <source>
        <dbReference type="EMBL" id="KAL2491515.1"/>
    </source>
</evidence>
<feature type="compositionally biased region" description="Basic residues" evidence="1">
    <location>
        <begin position="94"/>
        <end position="104"/>
    </location>
</feature>
<sequence>MEFLVVDNRLAYHGALRVLVLKDLPAVTLIHHLMMKFPIPGGVAAIRGNQIEARSCNMNALWKVVSYEALSIMMVDTEMVETEENDEDDETLKSHVRTRKHHRK</sequence>
<keyword evidence="3" id="KW-1185">Reference proteome</keyword>
<dbReference type="AlphaFoldDB" id="A0ABD1RSW8"/>
<evidence type="ECO:0000313" key="3">
    <source>
        <dbReference type="Proteomes" id="UP001604336"/>
    </source>
</evidence>
<protein>
    <submittedName>
        <fullName evidence="2">Uncharacterized protein</fullName>
    </submittedName>
</protein>
<reference evidence="3" key="1">
    <citation type="submission" date="2024-07" db="EMBL/GenBank/DDBJ databases">
        <title>Two chromosome-level genome assemblies of Korean endemic species Abeliophyllum distichum and Forsythia ovata (Oleaceae).</title>
        <authorList>
            <person name="Jang H."/>
        </authorList>
    </citation>
    <scope>NUCLEOTIDE SEQUENCE [LARGE SCALE GENOMIC DNA]</scope>
</reference>
<gene>
    <name evidence="2" type="ORF">Adt_27143</name>
</gene>
<feature type="compositionally biased region" description="Acidic residues" evidence="1">
    <location>
        <begin position="80"/>
        <end position="90"/>
    </location>
</feature>
<dbReference type="EMBL" id="JBFOLK010000008">
    <property type="protein sequence ID" value="KAL2491515.1"/>
    <property type="molecule type" value="Genomic_DNA"/>
</dbReference>
<organism evidence="2 3">
    <name type="scientific">Abeliophyllum distichum</name>
    <dbReference type="NCBI Taxonomy" id="126358"/>
    <lineage>
        <taxon>Eukaryota</taxon>
        <taxon>Viridiplantae</taxon>
        <taxon>Streptophyta</taxon>
        <taxon>Embryophyta</taxon>
        <taxon>Tracheophyta</taxon>
        <taxon>Spermatophyta</taxon>
        <taxon>Magnoliopsida</taxon>
        <taxon>eudicotyledons</taxon>
        <taxon>Gunneridae</taxon>
        <taxon>Pentapetalae</taxon>
        <taxon>asterids</taxon>
        <taxon>lamiids</taxon>
        <taxon>Lamiales</taxon>
        <taxon>Oleaceae</taxon>
        <taxon>Forsythieae</taxon>
        <taxon>Abeliophyllum</taxon>
    </lineage>
</organism>
<name>A0ABD1RSW8_9LAMI</name>